<dbReference type="PROSITE" id="PS50181">
    <property type="entry name" value="FBOX"/>
    <property type="match status" value="1"/>
</dbReference>
<sequence>MGDAFSSRESNQFTYLPNFLINENQFMDTDESDNGLFLSNIYIPEEVLLHILSYIEPRNLLKYSLVCKQWNSIIKSYSLWSSIYKRRYNRKPKKLPWYLYYCHLSTNYFDVNLLRNGNGEDGFNHWVIKEDGGDKFIVEDPPIGADPLNIDIPEFHNKTSCFATSYGNSVKIQTIQLGQSNLFRYILNNYKPHIYLSEWTAGRFDCGCVYRLRCGFSGLPPNLQVTKPSSGNKVTQWEGSKWKKIDILITNYPEGVEGLTFEHEGRDTQFWAGHFGSKMAGGVIKLLFDSIEPIQADDLSCKRPKRFSKIEFQSTGENVDSHFPEIFDEPVRFRRICRLPPRVDPGSRA</sequence>
<dbReference type="GO" id="GO:0036503">
    <property type="term" value="P:ERAD pathway"/>
    <property type="evidence" value="ECO:0007669"/>
    <property type="project" value="TreeGrafter"/>
</dbReference>
<dbReference type="Gene3D" id="1.20.1280.50">
    <property type="match status" value="1"/>
</dbReference>
<dbReference type="InterPro" id="IPR036047">
    <property type="entry name" value="F-box-like_dom_sf"/>
</dbReference>
<dbReference type="PROSITE" id="PS51114">
    <property type="entry name" value="FBA"/>
    <property type="match status" value="1"/>
</dbReference>
<dbReference type="GO" id="GO:0006516">
    <property type="term" value="P:glycoprotein catabolic process"/>
    <property type="evidence" value="ECO:0007669"/>
    <property type="project" value="TreeGrafter"/>
</dbReference>
<dbReference type="InterPro" id="IPR007397">
    <property type="entry name" value="F-box-assoc_dom"/>
</dbReference>
<dbReference type="GO" id="GO:0019005">
    <property type="term" value="C:SCF ubiquitin ligase complex"/>
    <property type="evidence" value="ECO:0007669"/>
    <property type="project" value="TreeGrafter"/>
</dbReference>
<name>A0AAN7Q446_9COLE</name>
<dbReference type="AlphaFoldDB" id="A0AAN7Q446"/>
<evidence type="ECO:0000259" key="1">
    <source>
        <dbReference type="PROSITE" id="PS50181"/>
    </source>
</evidence>
<dbReference type="FunFam" id="2.60.120.260:FF:000012">
    <property type="entry name" value="F-box only protein 2"/>
    <property type="match status" value="1"/>
</dbReference>
<gene>
    <name evidence="3" type="ORF">RN001_006391</name>
</gene>
<dbReference type="EMBL" id="JARPUR010000002">
    <property type="protein sequence ID" value="KAK4883072.1"/>
    <property type="molecule type" value="Genomic_DNA"/>
</dbReference>
<reference evidence="4" key="1">
    <citation type="submission" date="2023-01" db="EMBL/GenBank/DDBJ databases">
        <title>Key to firefly adult light organ development and bioluminescence: homeobox transcription factors regulate luciferase expression and transportation to peroxisome.</title>
        <authorList>
            <person name="Fu X."/>
        </authorList>
    </citation>
    <scope>NUCLEOTIDE SEQUENCE [LARGE SCALE GENOMIC DNA]</scope>
</reference>
<dbReference type="SUPFAM" id="SSF49785">
    <property type="entry name" value="Galactose-binding domain-like"/>
    <property type="match status" value="1"/>
</dbReference>
<dbReference type="GO" id="GO:0031146">
    <property type="term" value="P:SCF-dependent proteasomal ubiquitin-dependent protein catabolic process"/>
    <property type="evidence" value="ECO:0007669"/>
    <property type="project" value="TreeGrafter"/>
</dbReference>
<dbReference type="SUPFAM" id="SSF81383">
    <property type="entry name" value="F-box domain"/>
    <property type="match status" value="1"/>
</dbReference>
<evidence type="ECO:0008006" key="5">
    <source>
        <dbReference type="Google" id="ProtNLM"/>
    </source>
</evidence>
<evidence type="ECO:0000313" key="4">
    <source>
        <dbReference type="Proteomes" id="UP001353858"/>
    </source>
</evidence>
<dbReference type="SMART" id="SM00256">
    <property type="entry name" value="FBOX"/>
    <property type="match status" value="1"/>
</dbReference>
<organism evidence="3 4">
    <name type="scientific">Aquatica leii</name>
    <dbReference type="NCBI Taxonomy" id="1421715"/>
    <lineage>
        <taxon>Eukaryota</taxon>
        <taxon>Metazoa</taxon>
        <taxon>Ecdysozoa</taxon>
        <taxon>Arthropoda</taxon>
        <taxon>Hexapoda</taxon>
        <taxon>Insecta</taxon>
        <taxon>Pterygota</taxon>
        <taxon>Neoptera</taxon>
        <taxon>Endopterygota</taxon>
        <taxon>Coleoptera</taxon>
        <taxon>Polyphaga</taxon>
        <taxon>Elateriformia</taxon>
        <taxon>Elateroidea</taxon>
        <taxon>Lampyridae</taxon>
        <taxon>Luciolinae</taxon>
        <taxon>Aquatica</taxon>
    </lineage>
</organism>
<dbReference type="PANTHER" id="PTHR12125:SF5">
    <property type="entry name" value="F-BOX DOMAIN-CONTAINING PROTEIN"/>
    <property type="match status" value="1"/>
</dbReference>
<dbReference type="Gene3D" id="2.60.120.260">
    <property type="entry name" value="Galactose-binding domain-like"/>
    <property type="match status" value="1"/>
</dbReference>
<evidence type="ECO:0000313" key="3">
    <source>
        <dbReference type="EMBL" id="KAK4883072.1"/>
    </source>
</evidence>
<dbReference type="Pfam" id="PF12937">
    <property type="entry name" value="F-box-like"/>
    <property type="match status" value="1"/>
</dbReference>
<comment type="caution">
    <text evidence="3">The sequence shown here is derived from an EMBL/GenBank/DDBJ whole genome shotgun (WGS) entry which is preliminary data.</text>
</comment>
<dbReference type="GO" id="GO:0061630">
    <property type="term" value="F:ubiquitin protein ligase activity"/>
    <property type="evidence" value="ECO:0007669"/>
    <property type="project" value="TreeGrafter"/>
</dbReference>
<dbReference type="InterPro" id="IPR001810">
    <property type="entry name" value="F-box_dom"/>
</dbReference>
<dbReference type="PANTHER" id="PTHR12125">
    <property type="entry name" value="F-BOX ONLY PROTEIN 6-LIKE PROTEIN"/>
    <property type="match status" value="1"/>
</dbReference>
<feature type="domain" description="F-box" evidence="1">
    <location>
        <begin position="37"/>
        <end position="83"/>
    </location>
</feature>
<feature type="domain" description="FBA" evidence="2">
    <location>
        <begin position="101"/>
        <end position="288"/>
    </location>
</feature>
<dbReference type="InterPro" id="IPR008979">
    <property type="entry name" value="Galactose-bd-like_sf"/>
</dbReference>
<protein>
    <recommendedName>
        <fullName evidence="5">F-box protein</fullName>
    </recommendedName>
</protein>
<dbReference type="GO" id="GO:0005737">
    <property type="term" value="C:cytoplasm"/>
    <property type="evidence" value="ECO:0007669"/>
    <property type="project" value="UniProtKB-ARBA"/>
</dbReference>
<dbReference type="SMART" id="SM01198">
    <property type="entry name" value="FBA"/>
    <property type="match status" value="1"/>
</dbReference>
<dbReference type="Pfam" id="PF04300">
    <property type="entry name" value="FBA"/>
    <property type="match status" value="1"/>
</dbReference>
<keyword evidence="4" id="KW-1185">Reference proteome</keyword>
<dbReference type="Proteomes" id="UP001353858">
    <property type="component" value="Unassembled WGS sequence"/>
</dbReference>
<dbReference type="InterPro" id="IPR039752">
    <property type="entry name" value="F-box_only"/>
</dbReference>
<proteinExistence type="predicted"/>
<accession>A0AAN7Q446</accession>
<evidence type="ECO:0000259" key="2">
    <source>
        <dbReference type="PROSITE" id="PS51114"/>
    </source>
</evidence>